<name>A0ABV9TC28_9GAMM</name>
<protein>
    <submittedName>
        <fullName evidence="10">Cysteine/glutathione ABC transporter ATP-binding protein/permease CydC</fullName>
    </submittedName>
</protein>
<evidence type="ECO:0000259" key="9">
    <source>
        <dbReference type="PROSITE" id="PS50929"/>
    </source>
</evidence>
<feature type="transmembrane region" description="Helical" evidence="7">
    <location>
        <begin position="145"/>
        <end position="163"/>
    </location>
</feature>
<dbReference type="GO" id="GO:0005524">
    <property type="term" value="F:ATP binding"/>
    <property type="evidence" value="ECO:0007669"/>
    <property type="project" value="UniProtKB-KW"/>
</dbReference>
<evidence type="ECO:0000256" key="5">
    <source>
        <dbReference type="ARBA" id="ARBA00022989"/>
    </source>
</evidence>
<dbReference type="RefSeq" id="WP_119330169.1">
    <property type="nucleotide sequence ID" value="NZ_JBHSJH010000001.1"/>
</dbReference>
<keyword evidence="11" id="KW-1185">Reference proteome</keyword>
<dbReference type="SUPFAM" id="SSF52540">
    <property type="entry name" value="P-loop containing nucleoside triphosphate hydrolases"/>
    <property type="match status" value="1"/>
</dbReference>
<feature type="transmembrane region" description="Helical" evidence="7">
    <location>
        <begin position="276"/>
        <end position="294"/>
    </location>
</feature>
<feature type="domain" description="ABC transporter" evidence="8">
    <location>
        <begin position="342"/>
        <end position="549"/>
    </location>
</feature>
<dbReference type="InterPro" id="IPR027417">
    <property type="entry name" value="P-loop_NTPase"/>
</dbReference>
<dbReference type="Gene3D" id="3.40.50.300">
    <property type="entry name" value="P-loop containing nucleotide triphosphate hydrolases"/>
    <property type="match status" value="1"/>
</dbReference>
<dbReference type="Gene3D" id="1.20.1560.10">
    <property type="entry name" value="ABC transporter type 1, transmembrane domain"/>
    <property type="match status" value="1"/>
</dbReference>
<evidence type="ECO:0000256" key="3">
    <source>
        <dbReference type="ARBA" id="ARBA00022741"/>
    </source>
</evidence>
<dbReference type="InterPro" id="IPR003593">
    <property type="entry name" value="AAA+_ATPase"/>
</dbReference>
<evidence type="ECO:0000259" key="8">
    <source>
        <dbReference type="PROSITE" id="PS50893"/>
    </source>
</evidence>
<organism evidence="10 11">
    <name type="scientific">Pseudofrancisella aestuarii</name>
    <dbReference type="NCBI Taxonomy" id="2670347"/>
    <lineage>
        <taxon>Bacteria</taxon>
        <taxon>Pseudomonadati</taxon>
        <taxon>Pseudomonadota</taxon>
        <taxon>Gammaproteobacteria</taxon>
        <taxon>Thiotrichales</taxon>
        <taxon>Francisellaceae</taxon>
        <taxon>Pseudofrancisella</taxon>
    </lineage>
</organism>
<sequence>MKNLLPFIKLFRNQSQWMLFGTLLAWSAILMGIGLMSLSGWFISYTGYLATTSYAVASTFNFFYPAAGVRTFSLGRIVSRYGERVFTHEATFKILSDIRVWFYKKLEPLAPSHLLKYKSGDLLGRLVNDVAALDNLYVRIISPTIVFILACLSISILFCFFSIKLALTTLILSLITGFGTPFISDLLARKKSQQLNENSSALKTQVVEHISSLAELKIFDLDGYHFNKIKEQNSELINSEIKLSTVSGTGAAIMTFCLGFIIIVTTMIAVSLVESGLLNGAFIALIFLGILALFESIMPLPLAYQYLGKTISAAKRILKITNSKPDIIFDNSNYIQLESYDISFKDVDFGYTNDNLILKDFNLEIEDQQKIALFAPTGSGKSTIVNLLARFWDINKGFLTICEHSIKDFSESQLRDMMTIINQSPHIFNGGIRENLLLANDKATDEQLWNALEKVYMKDYVLSLKNGLDTWTGEYGKHLSGGQQKRIALARAFLRESPILIMDEPTEGLDKETEVKVFENIKTLMQNKTVIFITHNKNLLKNFDIIIKL</sequence>
<evidence type="ECO:0000256" key="6">
    <source>
        <dbReference type="ARBA" id="ARBA00023136"/>
    </source>
</evidence>
<keyword evidence="3" id="KW-0547">Nucleotide-binding</keyword>
<comment type="subcellular location">
    <subcellularLocation>
        <location evidence="1">Cell membrane</location>
        <topology evidence="1">Multi-pass membrane protein</topology>
    </subcellularLocation>
</comment>
<dbReference type="PROSITE" id="PS50893">
    <property type="entry name" value="ABC_TRANSPORTER_2"/>
    <property type="match status" value="1"/>
</dbReference>
<proteinExistence type="predicted"/>
<reference evidence="11" key="1">
    <citation type="journal article" date="2019" name="Int. J. Syst. Evol. Microbiol.">
        <title>The Global Catalogue of Microorganisms (GCM) 10K type strain sequencing project: providing services to taxonomists for standard genome sequencing and annotation.</title>
        <authorList>
            <consortium name="The Broad Institute Genomics Platform"/>
            <consortium name="The Broad Institute Genome Sequencing Center for Infectious Disease"/>
            <person name="Wu L."/>
            <person name="Ma J."/>
        </authorList>
    </citation>
    <scope>NUCLEOTIDE SEQUENCE [LARGE SCALE GENOMIC DNA]</scope>
    <source>
        <strain evidence="11">CGMCC 1.13718</strain>
    </source>
</reference>
<keyword evidence="5 7" id="KW-1133">Transmembrane helix</keyword>
<dbReference type="CDD" id="cd18585">
    <property type="entry name" value="ABC_6TM_CydC"/>
    <property type="match status" value="1"/>
</dbReference>
<dbReference type="Proteomes" id="UP001595926">
    <property type="component" value="Unassembled WGS sequence"/>
</dbReference>
<evidence type="ECO:0000313" key="11">
    <source>
        <dbReference type="Proteomes" id="UP001595926"/>
    </source>
</evidence>
<feature type="transmembrane region" description="Helical" evidence="7">
    <location>
        <begin position="169"/>
        <end position="188"/>
    </location>
</feature>
<dbReference type="InterPro" id="IPR017871">
    <property type="entry name" value="ABC_transporter-like_CS"/>
</dbReference>
<dbReference type="SUPFAM" id="SSF90123">
    <property type="entry name" value="ABC transporter transmembrane region"/>
    <property type="match status" value="1"/>
</dbReference>
<feature type="domain" description="ABC transmembrane type-1" evidence="9">
    <location>
        <begin position="19"/>
        <end position="309"/>
    </location>
</feature>
<dbReference type="NCBIfam" id="TIGR02868">
    <property type="entry name" value="CydC"/>
    <property type="match status" value="1"/>
</dbReference>
<dbReference type="PANTHER" id="PTHR43394">
    <property type="entry name" value="ATP-DEPENDENT PERMEASE MDL1, MITOCHONDRIAL"/>
    <property type="match status" value="1"/>
</dbReference>
<dbReference type="PANTHER" id="PTHR43394:SF1">
    <property type="entry name" value="ATP-BINDING CASSETTE SUB-FAMILY B MEMBER 10, MITOCHONDRIAL"/>
    <property type="match status" value="1"/>
</dbReference>
<accession>A0ABV9TC28</accession>
<dbReference type="InterPro" id="IPR003439">
    <property type="entry name" value="ABC_transporter-like_ATP-bd"/>
</dbReference>
<keyword evidence="6 7" id="KW-0472">Membrane</keyword>
<dbReference type="PROSITE" id="PS00211">
    <property type="entry name" value="ABC_TRANSPORTER_1"/>
    <property type="match status" value="1"/>
</dbReference>
<evidence type="ECO:0000313" key="10">
    <source>
        <dbReference type="EMBL" id="MFC4892123.1"/>
    </source>
</evidence>
<dbReference type="InterPro" id="IPR036640">
    <property type="entry name" value="ABC1_TM_sf"/>
</dbReference>
<dbReference type="Pfam" id="PF00664">
    <property type="entry name" value="ABC_membrane"/>
    <property type="match status" value="1"/>
</dbReference>
<evidence type="ECO:0000256" key="4">
    <source>
        <dbReference type="ARBA" id="ARBA00022840"/>
    </source>
</evidence>
<gene>
    <name evidence="10" type="primary">cydC</name>
    <name evidence="10" type="ORF">ACFPDQ_03570</name>
</gene>
<comment type="caution">
    <text evidence="10">The sequence shown here is derived from an EMBL/GenBank/DDBJ whole genome shotgun (WGS) entry which is preliminary data.</text>
</comment>
<dbReference type="InterPro" id="IPR039421">
    <property type="entry name" value="Type_1_exporter"/>
</dbReference>
<dbReference type="InterPro" id="IPR011527">
    <property type="entry name" value="ABC1_TM_dom"/>
</dbReference>
<dbReference type="PROSITE" id="PS50929">
    <property type="entry name" value="ABC_TM1F"/>
    <property type="match status" value="1"/>
</dbReference>
<keyword evidence="4 10" id="KW-0067">ATP-binding</keyword>
<evidence type="ECO:0000256" key="7">
    <source>
        <dbReference type="SAM" id="Phobius"/>
    </source>
</evidence>
<feature type="transmembrane region" description="Helical" evidence="7">
    <location>
        <begin position="20"/>
        <end position="42"/>
    </location>
</feature>
<dbReference type="InterPro" id="IPR014223">
    <property type="entry name" value="ABC_CydC/D"/>
</dbReference>
<keyword evidence="2 7" id="KW-0812">Transmembrane</keyword>
<dbReference type="Pfam" id="PF00005">
    <property type="entry name" value="ABC_tran"/>
    <property type="match status" value="1"/>
</dbReference>
<evidence type="ECO:0000256" key="2">
    <source>
        <dbReference type="ARBA" id="ARBA00022692"/>
    </source>
</evidence>
<dbReference type="EMBL" id="JBHSJH010000001">
    <property type="protein sequence ID" value="MFC4892123.1"/>
    <property type="molecule type" value="Genomic_DNA"/>
</dbReference>
<feature type="transmembrane region" description="Helical" evidence="7">
    <location>
        <begin position="251"/>
        <end position="270"/>
    </location>
</feature>
<evidence type="ECO:0000256" key="1">
    <source>
        <dbReference type="ARBA" id="ARBA00004651"/>
    </source>
</evidence>
<dbReference type="NCBIfam" id="NF008364">
    <property type="entry name" value="PRK11160.1"/>
    <property type="match status" value="1"/>
</dbReference>
<dbReference type="SMART" id="SM00382">
    <property type="entry name" value="AAA"/>
    <property type="match status" value="1"/>
</dbReference>